<dbReference type="InterPro" id="IPR004394">
    <property type="entry name" value="Iojap/RsfS/C7orf30"/>
</dbReference>
<reference evidence="3" key="1">
    <citation type="submission" date="2019-08" db="EMBL/GenBank/DDBJ databases">
        <title>Genomic characterization of a novel candidate phylum (ARYD3) from a high temperature, high salinity tertiary oil reservoir in north central Oklahoma, USA.</title>
        <authorList>
            <person name="Youssef N.H."/>
            <person name="Yadav A."/>
            <person name="Elshahed M.S."/>
        </authorList>
    </citation>
    <scope>NUCLEOTIDE SEQUENCE [LARGE SCALE GENOMIC DNA]</scope>
    <source>
        <strain evidence="3">ARYD3</strain>
    </source>
</reference>
<dbReference type="GO" id="GO:0005737">
    <property type="term" value="C:cytoplasm"/>
    <property type="evidence" value="ECO:0007669"/>
    <property type="project" value="UniProtKB-SubCell"/>
</dbReference>
<keyword evidence="2" id="KW-0963">Cytoplasm</keyword>
<name>A0A5D0MEC4_9BACT</name>
<dbReference type="GO" id="GO:0043023">
    <property type="term" value="F:ribosomal large subunit binding"/>
    <property type="evidence" value="ECO:0007669"/>
    <property type="project" value="TreeGrafter"/>
</dbReference>
<evidence type="ECO:0000313" key="4">
    <source>
        <dbReference type="Proteomes" id="UP000324143"/>
    </source>
</evidence>
<organism evidence="3 4">
    <name type="scientific">Candidatus Mcinerneyibacterium aminivorans</name>
    <dbReference type="NCBI Taxonomy" id="2703815"/>
    <lineage>
        <taxon>Bacteria</taxon>
        <taxon>Candidatus Macinerneyibacteriota</taxon>
        <taxon>Candidatus Mcinerneyibacteria</taxon>
        <taxon>Candidatus Mcinerneyibacteriales</taxon>
        <taxon>Candidatus Mcinerneyibacteriaceae</taxon>
        <taxon>Candidatus Mcinerneyibacterium</taxon>
    </lineage>
</organism>
<keyword evidence="2" id="KW-0810">Translation regulation</keyword>
<dbReference type="Gene3D" id="3.30.460.10">
    <property type="entry name" value="Beta Polymerase, domain 2"/>
    <property type="match status" value="1"/>
</dbReference>
<dbReference type="InterPro" id="IPR043519">
    <property type="entry name" value="NT_sf"/>
</dbReference>
<sequence>MEEIKKVVELLDEKKGEDIKIIDVEGISPITDYMIIASAETQKHARTMAENVKVKMKKDLGVNCEHLDGYDNGEWIIMDYFDFLVHIFLKNTREFYDIENLYRDSKEVAIND</sequence>
<gene>
    <name evidence="2 3" type="primary">rsfS</name>
    <name evidence="3" type="ORF">FXF47_01135</name>
</gene>
<protein>
    <recommendedName>
        <fullName evidence="2">Ribosomal silencing factor RsfS</fullName>
    </recommendedName>
</protein>
<comment type="caution">
    <text evidence="3">The sequence shown here is derived from an EMBL/GenBank/DDBJ whole genome shotgun (WGS) entry which is preliminary data.</text>
</comment>
<dbReference type="GO" id="GO:0017148">
    <property type="term" value="P:negative regulation of translation"/>
    <property type="evidence" value="ECO:0007669"/>
    <property type="project" value="UniProtKB-UniRule"/>
</dbReference>
<comment type="similarity">
    <text evidence="1 2">Belongs to the Iojap/RsfS family.</text>
</comment>
<evidence type="ECO:0000256" key="1">
    <source>
        <dbReference type="ARBA" id="ARBA00010574"/>
    </source>
</evidence>
<dbReference type="NCBIfam" id="TIGR00090">
    <property type="entry name" value="rsfS_iojap_ybeB"/>
    <property type="match status" value="1"/>
</dbReference>
<keyword evidence="2" id="KW-0678">Repressor</keyword>
<dbReference type="HAMAP" id="MF_01477">
    <property type="entry name" value="Iojap_RsfS"/>
    <property type="match status" value="1"/>
</dbReference>
<dbReference type="GO" id="GO:0042256">
    <property type="term" value="P:cytosolic ribosome assembly"/>
    <property type="evidence" value="ECO:0007669"/>
    <property type="project" value="UniProtKB-UniRule"/>
</dbReference>
<dbReference type="PANTHER" id="PTHR21043:SF0">
    <property type="entry name" value="MITOCHONDRIAL ASSEMBLY OF RIBOSOMAL LARGE SUBUNIT PROTEIN 1"/>
    <property type="match status" value="1"/>
</dbReference>
<keyword evidence="4" id="KW-1185">Reference proteome</keyword>
<proteinExistence type="inferred from homology"/>
<comment type="subunit">
    <text evidence="2">Interacts with ribosomal protein uL14 (rplN).</text>
</comment>
<comment type="subcellular location">
    <subcellularLocation>
        <location evidence="2">Cytoplasm</location>
    </subcellularLocation>
</comment>
<dbReference type="AlphaFoldDB" id="A0A5D0MEC4"/>
<evidence type="ECO:0000313" key="3">
    <source>
        <dbReference type="EMBL" id="TYB32027.1"/>
    </source>
</evidence>
<dbReference type="Pfam" id="PF02410">
    <property type="entry name" value="RsfS"/>
    <property type="match status" value="1"/>
</dbReference>
<comment type="function">
    <text evidence="2">Functions as a ribosomal silencing factor. Interacts with ribosomal protein uL14 (rplN), blocking formation of intersubunit bridge B8. Prevents association of the 30S and 50S ribosomal subunits and the formation of functional ribosomes, thus repressing translation.</text>
</comment>
<accession>A0A5D0MEC4</accession>
<dbReference type="PANTHER" id="PTHR21043">
    <property type="entry name" value="IOJAP SUPERFAMILY ORTHOLOG"/>
    <property type="match status" value="1"/>
</dbReference>
<evidence type="ECO:0000256" key="2">
    <source>
        <dbReference type="HAMAP-Rule" id="MF_01477"/>
    </source>
</evidence>
<dbReference type="GO" id="GO:0090071">
    <property type="term" value="P:negative regulation of ribosome biogenesis"/>
    <property type="evidence" value="ECO:0007669"/>
    <property type="project" value="UniProtKB-UniRule"/>
</dbReference>
<dbReference type="EMBL" id="VSIX01000011">
    <property type="protein sequence ID" value="TYB32027.1"/>
    <property type="molecule type" value="Genomic_DNA"/>
</dbReference>
<dbReference type="Proteomes" id="UP000324143">
    <property type="component" value="Unassembled WGS sequence"/>
</dbReference>
<dbReference type="SUPFAM" id="SSF81301">
    <property type="entry name" value="Nucleotidyltransferase"/>
    <property type="match status" value="1"/>
</dbReference>